<feature type="binding site" evidence="7 9">
    <location>
        <position position="214"/>
    </location>
    <ligand>
        <name>substrate</name>
    </ligand>
</feature>
<dbReference type="InterPro" id="IPR047596">
    <property type="entry name" value="OMPdecase_bac"/>
</dbReference>
<dbReference type="GO" id="GO:0044205">
    <property type="term" value="P:'de novo' UMP biosynthetic process"/>
    <property type="evidence" value="ECO:0007669"/>
    <property type="project" value="UniProtKB-UniRule"/>
</dbReference>
<evidence type="ECO:0000256" key="2">
    <source>
        <dbReference type="ARBA" id="ARBA00004861"/>
    </source>
</evidence>
<evidence type="ECO:0000313" key="13">
    <source>
        <dbReference type="Proteomes" id="UP000271227"/>
    </source>
</evidence>
<evidence type="ECO:0000256" key="5">
    <source>
        <dbReference type="ARBA" id="ARBA00023239"/>
    </source>
</evidence>
<gene>
    <name evidence="7" type="primary">pyrF</name>
    <name evidence="12" type="ORF">BXY39_0160</name>
</gene>
<comment type="function">
    <text evidence="1 7">Catalyzes the decarboxylation of orotidine 5'-monophosphate (OMP) to uridine 5'-monophosphate (UMP).</text>
</comment>
<evidence type="ECO:0000256" key="8">
    <source>
        <dbReference type="PIRSR" id="PIRSR614732-1"/>
    </source>
</evidence>
<dbReference type="InParanoid" id="A0A3M0D8W4"/>
<sequence length="255" mass="25433">MTVPAAPSPAVGRSVSGVPAGVYCALDTVDLDRATTLARLVAPHVTGLKIGLEFFLAHGAAGYRAIADQAERTGLAIFLDLKLHDIPNTVAGALRAVVPLAPRLITLHTSGGPAMMTRAVEDAVNDAEKAGVVRPALIGVTVLTSLDAHDLAAVGQGADPQAQVLRLAGLAQASGLDGVVCSPAEIAAIRAATDPDFALVVPGLRPGGVVAGDQKRVMTPRAAHDLGATVLVVGRAITAAADPAAAAASIAGSLA</sequence>
<feature type="binding site" evidence="7 9">
    <location>
        <position position="205"/>
    </location>
    <ligand>
        <name>substrate</name>
    </ligand>
</feature>
<dbReference type="OrthoDB" id="9806203at2"/>
<dbReference type="EMBL" id="REFR01000003">
    <property type="protein sequence ID" value="RMB12653.1"/>
    <property type="molecule type" value="Genomic_DNA"/>
</dbReference>
<dbReference type="UniPathway" id="UPA00070">
    <property type="reaction ID" value="UER00120"/>
</dbReference>
<dbReference type="InterPro" id="IPR014732">
    <property type="entry name" value="OMPdecase"/>
</dbReference>
<comment type="catalytic activity">
    <reaction evidence="6 7 10">
        <text>orotidine 5'-phosphate + H(+) = UMP + CO2</text>
        <dbReference type="Rhea" id="RHEA:11596"/>
        <dbReference type="ChEBI" id="CHEBI:15378"/>
        <dbReference type="ChEBI" id="CHEBI:16526"/>
        <dbReference type="ChEBI" id="CHEBI:57538"/>
        <dbReference type="ChEBI" id="CHEBI:57865"/>
        <dbReference type="EC" id="4.1.1.23"/>
    </reaction>
</comment>
<dbReference type="NCBIfam" id="TIGR01740">
    <property type="entry name" value="pyrF"/>
    <property type="match status" value="1"/>
</dbReference>
<dbReference type="FunCoup" id="A0A3M0D8W4">
    <property type="interactions" value="377"/>
</dbReference>
<keyword evidence="5 7" id="KW-0456">Lyase</keyword>
<feature type="binding site" evidence="7 9">
    <location>
        <position position="49"/>
    </location>
    <ligand>
        <name>substrate</name>
    </ligand>
</feature>
<comment type="pathway">
    <text evidence="2 7 10">Pyrimidine metabolism; UMP biosynthesis via de novo pathway; UMP from orotate: step 2/2.</text>
</comment>
<feature type="binding site" evidence="7 9">
    <location>
        <position position="235"/>
    </location>
    <ligand>
        <name>substrate</name>
    </ligand>
</feature>
<feature type="active site" description="For OMPdecase activity" evidence="8">
    <location>
        <position position="80"/>
    </location>
</feature>
<reference evidence="12 13" key="1">
    <citation type="submission" date="2018-10" db="EMBL/GenBank/DDBJ databases">
        <title>Genomic Encyclopedia of Archaeal and Bacterial Type Strains, Phase II (KMG-II): from individual species to whole genera.</title>
        <authorList>
            <person name="Goeker M."/>
        </authorList>
    </citation>
    <scope>NUCLEOTIDE SEQUENCE [LARGE SCALE GENOMIC DNA]</scope>
    <source>
        <strain evidence="12 13">DSM 25217</strain>
    </source>
</reference>
<dbReference type="EC" id="4.1.1.23" evidence="7"/>
<dbReference type="RefSeq" id="WP_121936946.1">
    <property type="nucleotide sequence ID" value="NZ_REFR01000003.1"/>
</dbReference>
<keyword evidence="13" id="KW-1185">Reference proteome</keyword>
<organism evidence="12 13">
    <name type="scientific">Eilatimonas milleporae</name>
    <dbReference type="NCBI Taxonomy" id="911205"/>
    <lineage>
        <taxon>Bacteria</taxon>
        <taxon>Pseudomonadati</taxon>
        <taxon>Pseudomonadota</taxon>
        <taxon>Alphaproteobacteria</taxon>
        <taxon>Kordiimonadales</taxon>
        <taxon>Kordiimonadaceae</taxon>
        <taxon>Eilatimonas</taxon>
    </lineage>
</organism>
<evidence type="ECO:0000256" key="7">
    <source>
        <dbReference type="HAMAP-Rule" id="MF_01200"/>
    </source>
</evidence>
<dbReference type="InterPro" id="IPR001754">
    <property type="entry name" value="OMPdeCOase_dom"/>
</dbReference>
<evidence type="ECO:0000256" key="9">
    <source>
        <dbReference type="PIRSR" id="PIRSR614732-2"/>
    </source>
</evidence>
<name>A0A3M0D8W4_9PROT</name>
<dbReference type="HAMAP" id="MF_01200_B">
    <property type="entry name" value="OMPdecase_type1_B"/>
    <property type="match status" value="1"/>
</dbReference>
<dbReference type="SMART" id="SM00934">
    <property type="entry name" value="OMPdecase"/>
    <property type="match status" value="1"/>
</dbReference>
<dbReference type="InterPro" id="IPR018089">
    <property type="entry name" value="OMPdecase_AS"/>
</dbReference>
<evidence type="ECO:0000256" key="1">
    <source>
        <dbReference type="ARBA" id="ARBA00002356"/>
    </source>
</evidence>
<accession>A0A3M0D8W4</accession>
<feature type="binding site" evidence="7 9">
    <location>
        <position position="234"/>
    </location>
    <ligand>
        <name>substrate</name>
    </ligand>
</feature>
<comment type="subunit">
    <text evidence="7">Homodimer.</text>
</comment>
<protein>
    <recommendedName>
        <fullName evidence="7">Orotidine 5'-phosphate decarboxylase</fullName>
        <ecNumber evidence="7">4.1.1.23</ecNumber>
    </recommendedName>
    <alternativeName>
        <fullName evidence="7">OMP decarboxylase</fullName>
        <shortName evidence="7">OMPDCase</shortName>
        <shortName evidence="7">OMPdecase</shortName>
    </alternativeName>
</protein>
<dbReference type="AlphaFoldDB" id="A0A3M0D8W4"/>
<evidence type="ECO:0000256" key="4">
    <source>
        <dbReference type="ARBA" id="ARBA00022975"/>
    </source>
</evidence>
<dbReference type="NCBIfam" id="NF001273">
    <property type="entry name" value="PRK00230.1"/>
    <property type="match status" value="1"/>
</dbReference>
<dbReference type="GO" id="GO:0005829">
    <property type="term" value="C:cytosol"/>
    <property type="evidence" value="ECO:0007669"/>
    <property type="project" value="TreeGrafter"/>
</dbReference>
<evidence type="ECO:0000256" key="6">
    <source>
        <dbReference type="ARBA" id="ARBA00049157"/>
    </source>
</evidence>
<dbReference type="Gene3D" id="3.20.20.70">
    <property type="entry name" value="Aldolase class I"/>
    <property type="match status" value="1"/>
</dbReference>
<feature type="domain" description="Orotidine 5'-phosphate decarboxylase" evidence="11">
    <location>
        <begin position="21"/>
        <end position="250"/>
    </location>
</feature>
<feature type="binding site" evidence="7">
    <location>
        <begin position="80"/>
        <end position="89"/>
    </location>
    <ligand>
        <name>substrate</name>
    </ligand>
</feature>
<feature type="active site" description="For OMPdecase activity" evidence="8">
    <location>
        <position position="82"/>
    </location>
</feature>
<dbReference type="SUPFAM" id="SSF51366">
    <property type="entry name" value="Ribulose-phoshate binding barrel"/>
    <property type="match status" value="1"/>
</dbReference>
<dbReference type="GO" id="GO:0006207">
    <property type="term" value="P:'de novo' pyrimidine nucleobase biosynthetic process"/>
    <property type="evidence" value="ECO:0007669"/>
    <property type="project" value="InterPro"/>
</dbReference>
<feature type="binding site" evidence="7 9">
    <location>
        <position position="27"/>
    </location>
    <ligand>
        <name>substrate</name>
    </ligand>
</feature>
<dbReference type="GO" id="GO:0004590">
    <property type="term" value="F:orotidine-5'-phosphate decarboxylase activity"/>
    <property type="evidence" value="ECO:0007669"/>
    <property type="project" value="UniProtKB-UniRule"/>
</dbReference>
<dbReference type="CDD" id="cd04725">
    <property type="entry name" value="OMP_decarboxylase_like"/>
    <property type="match status" value="1"/>
</dbReference>
<dbReference type="PROSITE" id="PS00156">
    <property type="entry name" value="OMPDECASE"/>
    <property type="match status" value="1"/>
</dbReference>
<evidence type="ECO:0000256" key="10">
    <source>
        <dbReference type="RuleBase" id="RU000512"/>
    </source>
</evidence>
<dbReference type="Proteomes" id="UP000271227">
    <property type="component" value="Unassembled WGS sequence"/>
</dbReference>
<keyword evidence="3 7" id="KW-0210">Decarboxylase</keyword>
<dbReference type="InterPro" id="IPR011060">
    <property type="entry name" value="RibuloseP-bd_barrel"/>
</dbReference>
<dbReference type="Pfam" id="PF00215">
    <property type="entry name" value="OMPdecase"/>
    <property type="match status" value="1"/>
</dbReference>
<feature type="binding site" evidence="7 9">
    <location>
        <position position="144"/>
    </location>
    <ligand>
        <name>substrate</name>
    </ligand>
</feature>
<feature type="active site" description="For OMPdecase activity" evidence="8">
    <location>
        <position position="85"/>
    </location>
</feature>
<comment type="similarity">
    <text evidence="7">Belongs to the OMP decarboxylase family. Type 1 subfamily.</text>
</comment>
<comment type="caution">
    <text evidence="12">The sequence shown here is derived from an EMBL/GenBank/DDBJ whole genome shotgun (WGS) entry which is preliminary data.</text>
</comment>
<dbReference type="PANTHER" id="PTHR32119">
    <property type="entry name" value="OROTIDINE 5'-PHOSPHATE DECARBOXYLASE"/>
    <property type="match status" value="1"/>
</dbReference>
<feature type="active site" description="Proton donor" evidence="7">
    <location>
        <position position="82"/>
    </location>
</feature>
<evidence type="ECO:0000256" key="3">
    <source>
        <dbReference type="ARBA" id="ARBA00022793"/>
    </source>
</evidence>
<dbReference type="InterPro" id="IPR013785">
    <property type="entry name" value="Aldolase_TIM"/>
</dbReference>
<keyword evidence="4 7" id="KW-0665">Pyrimidine biosynthesis</keyword>
<evidence type="ECO:0000313" key="12">
    <source>
        <dbReference type="EMBL" id="RMB12653.1"/>
    </source>
</evidence>
<evidence type="ECO:0000259" key="11">
    <source>
        <dbReference type="SMART" id="SM00934"/>
    </source>
</evidence>
<proteinExistence type="inferred from homology"/>
<dbReference type="PANTHER" id="PTHR32119:SF2">
    <property type="entry name" value="OROTIDINE 5'-PHOSPHATE DECARBOXYLASE"/>
    <property type="match status" value="1"/>
</dbReference>